<dbReference type="InterPro" id="IPR002525">
    <property type="entry name" value="Transp_IS110-like_N"/>
</dbReference>
<sequence length="330" mass="36762">MQTLSQIYVGVDVSKDELVVAYPQAQGGWVKAKITNELADIFEWLNKLELKDKFFILEHTGPYSQRLIHALDKVGATFSVVNPIQSRSMAKLLMKTNKTDDQDAQTLSQLGQTLKTQVYRMPSSIEKNRKEAFSALVSLQKQEGQLKNQLHAFQFLVDPNPVAVRALEQVLHSVRLAIADLEAQIKPQIEEAQACDLVKRISSVKGIGQTTAEALVTLFGDFSSFECAKAFAKFLGLTPSEFSSGKSVRGRRFITKKGNSKIRGLLFNCARSAMNHNPTCKALYQRIIAKEKNGKIALTAVMHKLARIVFGVVKSGRLYDPNFTIQKKCV</sequence>
<feature type="domain" description="Transposase IS110-like N-terminal" evidence="1">
    <location>
        <begin position="9"/>
        <end position="152"/>
    </location>
</feature>
<dbReference type="PANTHER" id="PTHR33055">
    <property type="entry name" value="TRANSPOSASE FOR INSERTION SEQUENCE ELEMENT IS1111A"/>
    <property type="match status" value="1"/>
</dbReference>
<dbReference type="GO" id="GO:0003677">
    <property type="term" value="F:DNA binding"/>
    <property type="evidence" value="ECO:0007669"/>
    <property type="project" value="InterPro"/>
</dbReference>
<gene>
    <name evidence="3" type="ordered locus">Halhy_3503</name>
</gene>
<dbReference type="RefSeq" id="WP_013765898.1">
    <property type="nucleotide sequence ID" value="NC_015510.1"/>
</dbReference>
<dbReference type="KEGG" id="hhy:Halhy_3503"/>
<dbReference type="Pfam" id="PF02371">
    <property type="entry name" value="Transposase_20"/>
    <property type="match status" value="1"/>
</dbReference>
<name>F4KWL8_HALH1</name>
<dbReference type="EMBL" id="CP002691">
    <property type="protein sequence ID" value="AEE51358.1"/>
    <property type="molecule type" value="Genomic_DNA"/>
</dbReference>
<feature type="domain" description="Transposase IS116/IS110/IS902 C-terminal" evidence="2">
    <location>
        <begin position="199"/>
        <end position="285"/>
    </location>
</feature>
<dbReference type="OrthoDB" id="964423at2"/>
<dbReference type="eggNOG" id="COG3547">
    <property type="taxonomic scope" value="Bacteria"/>
</dbReference>
<evidence type="ECO:0000259" key="2">
    <source>
        <dbReference type="Pfam" id="PF02371"/>
    </source>
</evidence>
<dbReference type="PANTHER" id="PTHR33055:SF3">
    <property type="entry name" value="PUTATIVE TRANSPOSASE FOR IS117-RELATED"/>
    <property type="match status" value="1"/>
</dbReference>
<dbReference type="GO" id="GO:0004803">
    <property type="term" value="F:transposase activity"/>
    <property type="evidence" value="ECO:0007669"/>
    <property type="project" value="InterPro"/>
</dbReference>
<dbReference type="STRING" id="760192.Halhy_3503"/>
<dbReference type="InterPro" id="IPR047650">
    <property type="entry name" value="Transpos_IS110"/>
</dbReference>
<keyword evidence="4" id="KW-1185">Reference proteome</keyword>
<proteinExistence type="predicted"/>
<reference key="2">
    <citation type="submission" date="2011-04" db="EMBL/GenBank/DDBJ databases">
        <title>Complete sequence of chromosome of Haliscomenobacter hydrossis DSM 1100.</title>
        <authorList>
            <consortium name="US DOE Joint Genome Institute (JGI-PGF)"/>
            <person name="Lucas S."/>
            <person name="Han J."/>
            <person name="Lapidus A."/>
            <person name="Bruce D."/>
            <person name="Goodwin L."/>
            <person name="Pitluck S."/>
            <person name="Peters L."/>
            <person name="Kyrpides N."/>
            <person name="Mavromatis K."/>
            <person name="Ivanova N."/>
            <person name="Ovchinnikova G."/>
            <person name="Pagani I."/>
            <person name="Daligault H."/>
            <person name="Detter J.C."/>
            <person name="Han C."/>
            <person name="Land M."/>
            <person name="Hauser L."/>
            <person name="Markowitz V."/>
            <person name="Cheng J.-F."/>
            <person name="Hugenholtz P."/>
            <person name="Woyke T."/>
            <person name="Wu D."/>
            <person name="Verbarg S."/>
            <person name="Frueling A."/>
            <person name="Brambilla E."/>
            <person name="Klenk H.-P."/>
            <person name="Eisen J.A."/>
        </authorList>
    </citation>
    <scope>NUCLEOTIDE SEQUENCE</scope>
    <source>
        <strain>DSM 1100</strain>
    </source>
</reference>
<dbReference type="HOGENOM" id="CLU_036902_5_0_10"/>
<dbReference type="Proteomes" id="UP000008461">
    <property type="component" value="Chromosome"/>
</dbReference>
<protein>
    <submittedName>
        <fullName evidence="3">Transposase IS116/IS110/IS902 family protein</fullName>
    </submittedName>
</protein>
<dbReference type="Pfam" id="PF01548">
    <property type="entry name" value="DEDD_Tnp_IS110"/>
    <property type="match status" value="1"/>
</dbReference>
<dbReference type="GO" id="GO:0006313">
    <property type="term" value="P:DNA transposition"/>
    <property type="evidence" value="ECO:0007669"/>
    <property type="project" value="InterPro"/>
</dbReference>
<dbReference type="InterPro" id="IPR003346">
    <property type="entry name" value="Transposase_20"/>
</dbReference>
<accession>F4KWL8</accession>
<dbReference type="AlphaFoldDB" id="F4KWL8"/>
<evidence type="ECO:0000313" key="4">
    <source>
        <dbReference type="Proteomes" id="UP000008461"/>
    </source>
</evidence>
<dbReference type="NCBIfam" id="NF033542">
    <property type="entry name" value="transpos_IS110"/>
    <property type="match status" value="1"/>
</dbReference>
<evidence type="ECO:0000259" key="1">
    <source>
        <dbReference type="Pfam" id="PF01548"/>
    </source>
</evidence>
<organism evidence="3 4">
    <name type="scientific">Haliscomenobacter hydrossis (strain ATCC 27775 / DSM 1100 / LMG 10767 / O)</name>
    <dbReference type="NCBI Taxonomy" id="760192"/>
    <lineage>
        <taxon>Bacteria</taxon>
        <taxon>Pseudomonadati</taxon>
        <taxon>Bacteroidota</taxon>
        <taxon>Saprospiria</taxon>
        <taxon>Saprospirales</taxon>
        <taxon>Haliscomenobacteraceae</taxon>
        <taxon>Haliscomenobacter</taxon>
    </lineage>
</organism>
<evidence type="ECO:0000313" key="3">
    <source>
        <dbReference type="EMBL" id="AEE51358.1"/>
    </source>
</evidence>
<reference evidence="3 4" key="1">
    <citation type="journal article" date="2011" name="Stand. Genomic Sci.">
        <title>Complete genome sequence of Haliscomenobacter hydrossis type strain (O).</title>
        <authorList>
            <consortium name="US DOE Joint Genome Institute (JGI-PGF)"/>
            <person name="Daligault H."/>
            <person name="Lapidus A."/>
            <person name="Zeytun A."/>
            <person name="Nolan M."/>
            <person name="Lucas S."/>
            <person name="Del Rio T.G."/>
            <person name="Tice H."/>
            <person name="Cheng J.F."/>
            <person name="Tapia R."/>
            <person name="Han C."/>
            <person name="Goodwin L."/>
            <person name="Pitluck S."/>
            <person name="Liolios K."/>
            <person name="Pagani I."/>
            <person name="Ivanova N."/>
            <person name="Huntemann M."/>
            <person name="Mavromatis K."/>
            <person name="Mikhailova N."/>
            <person name="Pati A."/>
            <person name="Chen A."/>
            <person name="Palaniappan K."/>
            <person name="Land M."/>
            <person name="Hauser L."/>
            <person name="Brambilla E.M."/>
            <person name="Rohde M."/>
            <person name="Verbarg S."/>
            <person name="Goker M."/>
            <person name="Bristow J."/>
            <person name="Eisen J.A."/>
            <person name="Markowitz V."/>
            <person name="Hugenholtz P."/>
            <person name="Kyrpides N.C."/>
            <person name="Klenk H.P."/>
            <person name="Woyke T."/>
        </authorList>
    </citation>
    <scope>NUCLEOTIDE SEQUENCE [LARGE SCALE GENOMIC DNA]</scope>
    <source>
        <strain evidence="4">ATCC 27775 / DSM 1100 / LMG 10767 / O</strain>
    </source>
</reference>